<dbReference type="InterPro" id="IPR004952">
    <property type="entry name" value="NifX-assoc_nitrogen_fix"/>
</dbReference>
<reference evidence="1 2" key="1">
    <citation type="submission" date="2016-10" db="EMBL/GenBank/DDBJ databases">
        <authorList>
            <person name="de Groot N.N."/>
        </authorList>
    </citation>
    <scope>NUCLEOTIDE SEQUENCE [LARGE SCALE GENOMIC DNA]</scope>
    <source>
        <strain evidence="1 2">ATCC 700224</strain>
    </source>
</reference>
<dbReference type="Pfam" id="PF03270">
    <property type="entry name" value="DUF269"/>
    <property type="match status" value="1"/>
</dbReference>
<dbReference type="AlphaFoldDB" id="A0A1G7F338"/>
<evidence type="ECO:0000313" key="1">
    <source>
        <dbReference type="EMBL" id="SDE70242.1"/>
    </source>
</evidence>
<dbReference type="NCBIfam" id="TIGR02935">
    <property type="entry name" value="NifX-associated nitrogen fixation protein"/>
    <property type="match status" value="1"/>
</dbReference>
<dbReference type="STRING" id="69960.SAMN05421720_11089"/>
<accession>A0A1G7F338</accession>
<sequence>MAAAVRDMAERPAGPAKPLSKVARLRAMAVAQPDPPWPDAPTFLPELAALIRAGDCCGLWDGKTDARLLKGYVLSQEERRAIPVVGNPDPRVLRRLHTFYHAVGTTIGRRSGHVATPLIDLHEEGFGRVVLIAGRLVAVSRAVRDVHRFGFDSLAALDAAGAALVEEGVGMIAAHPGLVVLES</sequence>
<dbReference type="Gene3D" id="1.10.3100.20">
    <property type="entry name" value="Protein of unknown function DUF269"/>
    <property type="match status" value="1"/>
</dbReference>
<dbReference type="RefSeq" id="WP_245699227.1">
    <property type="nucleotide sequence ID" value="NZ_FNAP01000010.1"/>
</dbReference>
<dbReference type="Proteomes" id="UP000199412">
    <property type="component" value="Unassembled WGS sequence"/>
</dbReference>
<name>A0A1G7F338_9PROT</name>
<keyword evidence="2" id="KW-1185">Reference proteome</keyword>
<proteinExistence type="predicted"/>
<protein>
    <submittedName>
        <fullName evidence="1">Probable nitrogen fixation protein</fullName>
    </submittedName>
</protein>
<evidence type="ECO:0000313" key="2">
    <source>
        <dbReference type="Proteomes" id="UP000199412"/>
    </source>
</evidence>
<organism evidence="1 2">
    <name type="scientific">Rhodospira trueperi</name>
    <dbReference type="NCBI Taxonomy" id="69960"/>
    <lineage>
        <taxon>Bacteria</taxon>
        <taxon>Pseudomonadati</taxon>
        <taxon>Pseudomonadota</taxon>
        <taxon>Alphaproteobacteria</taxon>
        <taxon>Rhodospirillales</taxon>
        <taxon>Rhodospirillaceae</taxon>
        <taxon>Rhodospira</taxon>
    </lineage>
</organism>
<dbReference type="EMBL" id="FNAP01000010">
    <property type="protein sequence ID" value="SDE70242.1"/>
    <property type="molecule type" value="Genomic_DNA"/>
</dbReference>
<gene>
    <name evidence="1" type="ORF">SAMN05421720_11089</name>
</gene>